<protein>
    <submittedName>
        <fullName evidence="4">Response regulator</fullName>
    </submittedName>
</protein>
<dbReference type="EMBL" id="JADIKD010000012">
    <property type="protein sequence ID" value="MFK2919024.1"/>
    <property type="molecule type" value="Genomic_DNA"/>
</dbReference>
<comment type="caution">
    <text evidence="2">Lacks conserved residue(s) required for the propagation of feature annotation.</text>
</comment>
<dbReference type="Gene3D" id="3.40.50.2300">
    <property type="match status" value="1"/>
</dbReference>
<dbReference type="Pfam" id="PF00072">
    <property type="entry name" value="Response_reg"/>
    <property type="match status" value="1"/>
</dbReference>
<dbReference type="SMART" id="SM00448">
    <property type="entry name" value="REC"/>
    <property type="match status" value="1"/>
</dbReference>
<evidence type="ECO:0000256" key="1">
    <source>
        <dbReference type="ARBA" id="ARBA00022553"/>
    </source>
</evidence>
<keyword evidence="5" id="KW-1185">Reference proteome</keyword>
<evidence type="ECO:0000256" key="2">
    <source>
        <dbReference type="PROSITE-ProRule" id="PRU00169"/>
    </source>
</evidence>
<feature type="domain" description="Response regulatory" evidence="3">
    <location>
        <begin position="2"/>
        <end position="119"/>
    </location>
</feature>
<proteinExistence type="predicted"/>
<dbReference type="SUPFAM" id="SSF52172">
    <property type="entry name" value="CheY-like"/>
    <property type="match status" value="1"/>
</dbReference>
<dbReference type="PANTHER" id="PTHR44591:SF3">
    <property type="entry name" value="RESPONSE REGULATORY DOMAIN-CONTAINING PROTEIN"/>
    <property type="match status" value="1"/>
</dbReference>
<comment type="caution">
    <text evidence="4">The sequence shown here is derived from an EMBL/GenBank/DDBJ whole genome shotgun (WGS) entry which is preliminary data.</text>
</comment>
<organism evidence="4 5">
    <name type="scientific">Dyella koreensis</name>
    <dbReference type="NCBI Taxonomy" id="311235"/>
    <lineage>
        <taxon>Bacteria</taxon>
        <taxon>Pseudomonadati</taxon>
        <taxon>Pseudomonadota</taxon>
        <taxon>Gammaproteobacteria</taxon>
        <taxon>Lysobacterales</taxon>
        <taxon>Rhodanobacteraceae</taxon>
        <taxon>Dyella</taxon>
    </lineage>
</organism>
<dbReference type="InterPro" id="IPR001789">
    <property type="entry name" value="Sig_transdc_resp-reg_receiver"/>
</dbReference>
<gene>
    <name evidence="4" type="ORF">ISS97_17265</name>
</gene>
<evidence type="ECO:0000259" key="3">
    <source>
        <dbReference type="PROSITE" id="PS50110"/>
    </source>
</evidence>
<dbReference type="RefSeq" id="WP_379983349.1">
    <property type="nucleotide sequence ID" value="NZ_JADIKD010000012.1"/>
</dbReference>
<reference evidence="4 5" key="1">
    <citation type="submission" date="2020-10" db="EMBL/GenBank/DDBJ databases">
        <title>Phylogeny of dyella-like bacteria.</title>
        <authorList>
            <person name="Fu J."/>
        </authorList>
    </citation>
    <scope>NUCLEOTIDE SEQUENCE [LARGE SCALE GENOMIC DNA]</scope>
    <source>
        <strain evidence="4 5">BB4</strain>
    </source>
</reference>
<dbReference type="InterPro" id="IPR011006">
    <property type="entry name" value="CheY-like_superfamily"/>
</dbReference>
<accession>A0ABW8KC48</accession>
<dbReference type="PANTHER" id="PTHR44591">
    <property type="entry name" value="STRESS RESPONSE REGULATOR PROTEIN 1"/>
    <property type="match status" value="1"/>
</dbReference>
<dbReference type="Proteomes" id="UP001620408">
    <property type="component" value="Unassembled WGS sequence"/>
</dbReference>
<evidence type="ECO:0000313" key="5">
    <source>
        <dbReference type="Proteomes" id="UP001620408"/>
    </source>
</evidence>
<dbReference type="InterPro" id="IPR050595">
    <property type="entry name" value="Bact_response_regulator"/>
</dbReference>
<evidence type="ECO:0000313" key="4">
    <source>
        <dbReference type="EMBL" id="MFK2919024.1"/>
    </source>
</evidence>
<dbReference type="PROSITE" id="PS50110">
    <property type="entry name" value="RESPONSE_REGULATORY"/>
    <property type="match status" value="1"/>
</dbReference>
<sequence>MTLLLVDDDCSLRRRTASRLRRHGHAVITAAHGQEGWMILRTESSIRLVVTEVQLPLLDGRTMVAMARGRRPELCVLFTTRHPETLALSHDGVLAQPGMDMLLKPFDLDLLVGRVHALLQHATHSS</sequence>
<keyword evidence="1" id="KW-0597">Phosphoprotein</keyword>
<name>A0ABW8KC48_9GAMM</name>